<keyword evidence="3" id="KW-0813">Transport</keyword>
<dbReference type="Gene3D" id="2.40.160.10">
    <property type="entry name" value="Porin"/>
    <property type="match status" value="2"/>
</dbReference>
<dbReference type="Pfam" id="PF13609">
    <property type="entry name" value="Porin_4"/>
    <property type="match status" value="1"/>
</dbReference>
<feature type="signal peptide" evidence="11">
    <location>
        <begin position="1"/>
        <end position="20"/>
    </location>
</feature>
<evidence type="ECO:0000256" key="4">
    <source>
        <dbReference type="ARBA" id="ARBA00022452"/>
    </source>
</evidence>
<keyword evidence="14" id="KW-1185">Reference proteome</keyword>
<evidence type="ECO:0000256" key="2">
    <source>
        <dbReference type="ARBA" id="ARBA00011233"/>
    </source>
</evidence>
<keyword evidence="5" id="KW-0812">Transmembrane</keyword>
<keyword evidence="4" id="KW-1134">Transmembrane beta strand</keyword>
<organism evidence="13 14">
    <name type="scientific">Undibacterium cyanobacteriorum</name>
    <dbReference type="NCBI Taxonomy" id="3073561"/>
    <lineage>
        <taxon>Bacteria</taxon>
        <taxon>Pseudomonadati</taxon>
        <taxon>Pseudomonadota</taxon>
        <taxon>Betaproteobacteria</taxon>
        <taxon>Burkholderiales</taxon>
        <taxon>Oxalobacteraceae</taxon>
        <taxon>Undibacterium</taxon>
    </lineage>
</organism>
<evidence type="ECO:0000256" key="3">
    <source>
        <dbReference type="ARBA" id="ARBA00022448"/>
    </source>
</evidence>
<gene>
    <name evidence="13" type="ORF">RF679_06765</name>
</gene>
<evidence type="ECO:0000259" key="12">
    <source>
        <dbReference type="Pfam" id="PF13609"/>
    </source>
</evidence>
<evidence type="ECO:0000256" key="7">
    <source>
        <dbReference type="ARBA" id="ARBA00023065"/>
    </source>
</evidence>
<keyword evidence="9" id="KW-0472">Membrane</keyword>
<dbReference type="InterPro" id="IPR023614">
    <property type="entry name" value="Porin_dom_sf"/>
</dbReference>
<name>A0ABY9RL79_9BURK</name>
<dbReference type="SUPFAM" id="SSF56935">
    <property type="entry name" value="Porins"/>
    <property type="match status" value="1"/>
</dbReference>
<comment type="subcellular location">
    <subcellularLocation>
        <location evidence="1">Cell outer membrane</location>
        <topology evidence="1">Multi-pass membrane protein</topology>
    </subcellularLocation>
</comment>
<evidence type="ECO:0000313" key="14">
    <source>
        <dbReference type="Proteomes" id="UP001181355"/>
    </source>
</evidence>
<feature type="domain" description="Porin" evidence="12">
    <location>
        <begin position="8"/>
        <end position="414"/>
    </location>
</feature>
<evidence type="ECO:0000256" key="6">
    <source>
        <dbReference type="ARBA" id="ARBA00022729"/>
    </source>
</evidence>
<keyword evidence="7" id="KW-0406">Ion transport</keyword>
<dbReference type="PANTHER" id="PTHR34501:SF9">
    <property type="entry name" value="MAJOR OUTER MEMBRANE PROTEIN P.IA"/>
    <property type="match status" value="1"/>
</dbReference>
<protein>
    <submittedName>
        <fullName evidence="13">Porin</fullName>
    </submittedName>
</protein>
<evidence type="ECO:0000256" key="1">
    <source>
        <dbReference type="ARBA" id="ARBA00004571"/>
    </source>
</evidence>
<comment type="subunit">
    <text evidence="2">Homotrimer.</text>
</comment>
<reference evidence="13" key="1">
    <citation type="submission" date="2023-09" db="EMBL/GenBank/DDBJ databases">
        <title>Undibacterium sp. 20NA77.5 isolated from freshwater.</title>
        <authorList>
            <person name="Le V."/>
            <person name="Ko S.-R."/>
            <person name="Ahn C.-Y."/>
            <person name="Oh H.-M."/>
        </authorList>
    </citation>
    <scope>NUCLEOTIDE SEQUENCE</scope>
    <source>
        <strain evidence="13">20NA77.5</strain>
    </source>
</reference>
<evidence type="ECO:0000313" key="13">
    <source>
        <dbReference type="EMBL" id="WMW81982.1"/>
    </source>
</evidence>
<dbReference type="PANTHER" id="PTHR34501">
    <property type="entry name" value="PROTEIN YDDL-RELATED"/>
    <property type="match status" value="1"/>
</dbReference>
<feature type="chain" id="PRO_5047549615" evidence="11">
    <location>
        <begin position="21"/>
        <end position="448"/>
    </location>
</feature>
<dbReference type="CDD" id="cd00342">
    <property type="entry name" value="gram_neg_porins"/>
    <property type="match status" value="1"/>
</dbReference>
<dbReference type="InterPro" id="IPR050298">
    <property type="entry name" value="Gram-neg_bact_OMP"/>
</dbReference>
<evidence type="ECO:0000256" key="8">
    <source>
        <dbReference type="ARBA" id="ARBA00023114"/>
    </source>
</evidence>
<dbReference type="Proteomes" id="UP001181355">
    <property type="component" value="Chromosome"/>
</dbReference>
<dbReference type="InterPro" id="IPR033900">
    <property type="entry name" value="Gram_neg_porin_domain"/>
</dbReference>
<evidence type="ECO:0000256" key="10">
    <source>
        <dbReference type="ARBA" id="ARBA00023237"/>
    </source>
</evidence>
<keyword evidence="8" id="KW-0626">Porin</keyword>
<sequence>MKLKMLAAVLTTCFTAPVLAQTNVTIYGILDAGIQFNSNGKANQTKMVSGIADGSRLGFKGTEDMGGGYKAIFNLEARVEVDTGANKAGNISDYQGYALTKGMDFPDFGNPTLKGAAAQTLQGVREALQPKYNVNATNTYVLQRGGGPDGGMFDRTAMVGLITPVGAVLAGRMYTPAYEIFNAADTFESGMAGSWGGITGGTGGLLTSGMAIRSNKAAQYRIELPSGIAASLMYGFKNSGYVGLDDKFIAGMVKYKANGFDVGIGYNRGTNMDGTTGLITTTAGGSYAAGDFKFFAGYQAMKNENSILLPVFYDAWDKEIGPSLRNAGVPAAVVGAWTSVFRTTVAKNFKLDATSYSLGMHYKVGNGRIMTSYSHQDDRTLSNSDVTQIAIGYDYNLSKRTDVYTVFGRIRNQNDGQYALGAASASGGFTETPGGSARAVQIGMRHRF</sequence>
<keyword evidence="6 11" id="KW-0732">Signal</keyword>
<dbReference type="RefSeq" id="WP_309483459.1">
    <property type="nucleotide sequence ID" value="NZ_CP133720.1"/>
</dbReference>
<proteinExistence type="predicted"/>
<evidence type="ECO:0000256" key="9">
    <source>
        <dbReference type="ARBA" id="ARBA00023136"/>
    </source>
</evidence>
<accession>A0ABY9RL79</accession>
<dbReference type="EMBL" id="CP133720">
    <property type="protein sequence ID" value="WMW81982.1"/>
    <property type="molecule type" value="Genomic_DNA"/>
</dbReference>
<evidence type="ECO:0000256" key="5">
    <source>
        <dbReference type="ARBA" id="ARBA00022692"/>
    </source>
</evidence>
<evidence type="ECO:0000256" key="11">
    <source>
        <dbReference type="SAM" id="SignalP"/>
    </source>
</evidence>
<keyword evidence="10" id="KW-0998">Cell outer membrane</keyword>